<comment type="caution">
    <text evidence="2">The sequence shown here is derived from an EMBL/GenBank/DDBJ whole genome shotgun (WGS) entry which is preliminary data.</text>
</comment>
<dbReference type="PANTHER" id="PTHR34543:SF1">
    <property type="entry name" value="PROTEIN ABA DEFICIENT 4, CHLOROPLASTIC"/>
    <property type="match status" value="1"/>
</dbReference>
<evidence type="ECO:0000313" key="3">
    <source>
        <dbReference type="Proteomes" id="UP001603857"/>
    </source>
</evidence>
<dbReference type="InterPro" id="IPR025461">
    <property type="entry name" value="ABA4-like"/>
</dbReference>
<protein>
    <recommendedName>
        <fullName evidence="4">Protein ABA DEFICIENT 4, chloroplastic</fullName>
    </recommendedName>
</protein>
<name>A0ABD1MHL9_9FABA</name>
<keyword evidence="1" id="KW-0812">Transmembrane</keyword>
<keyword evidence="3" id="KW-1185">Reference proteome</keyword>
<dbReference type="AlphaFoldDB" id="A0ABD1MHL9"/>
<evidence type="ECO:0000256" key="1">
    <source>
        <dbReference type="SAM" id="Phobius"/>
    </source>
</evidence>
<keyword evidence="1" id="KW-1133">Transmembrane helix</keyword>
<organism evidence="2 3">
    <name type="scientific">Flemingia macrophylla</name>
    <dbReference type="NCBI Taxonomy" id="520843"/>
    <lineage>
        <taxon>Eukaryota</taxon>
        <taxon>Viridiplantae</taxon>
        <taxon>Streptophyta</taxon>
        <taxon>Embryophyta</taxon>
        <taxon>Tracheophyta</taxon>
        <taxon>Spermatophyta</taxon>
        <taxon>Magnoliopsida</taxon>
        <taxon>eudicotyledons</taxon>
        <taxon>Gunneridae</taxon>
        <taxon>Pentapetalae</taxon>
        <taxon>rosids</taxon>
        <taxon>fabids</taxon>
        <taxon>Fabales</taxon>
        <taxon>Fabaceae</taxon>
        <taxon>Papilionoideae</taxon>
        <taxon>50 kb inversion clade</taxon>
        <taxon>NPAAA clade</taxon>
        <taxon>indigoferoid/millettioid clade</taxon>
        <taxon>Phaseoleae</taxon>
        <taxon>Flemingia</taxon>
    </lineage>
</organism>
<dbReference type="Pfam" id="PF14108">
    <property type="entry name" value="ABA4-like"/>
    <property type="match status" value="1"/>
</dbReference>
<evidence type="ECO:0008006" key="4">
    <source>
        <dbReference type="Google" id="ProtNLM"/>
    </source>
</evidence>
<sequence>MAFSSFPCHSPLALKIDHLGHTIKPCGTVKKGQKFPFPIRSDGTELEHCNQIQLYQRTRVNFIKDWSFIGGSRVVVKPKHIRLVPLRKANRVYASWLSGSQLASSAFTLGTTAVLPFYTLMVLAPNSELTKKSMESSVPYVVLGVLYAYLLYLSWTPETVALIFASKYLLPELTSIGKMFSSEMTLASAWIHLLVIDLFAARHVFLDGQENQIETRHSVSMCLFFCPIGVLTHVITKEITKSARKNKHGI</sequence>
<feature type="transmembrane region" description="Helical" evidence="1">
    <location>
        <begin position="138"/>
        <end position="165"/>
    </location>
</feature>
<dbReference type="Proteomes" id="UP001603857">
    <property type="component" value="Unassembled WGS sequence"/>
</dbReference>
<evidence type="ECO:0000313" key="2">
    <source>
        <dbReference type="EMBL" id="KAL2335272.1"/>
    </source>
</evidence>
<dbReference type="PANTHER" id="PTHR34543">
    <property type="entry name" value="PROTEIN ABA DEFICIENT 4, CHLOROPLASTIC"/>
    <property type="match status" value="1"/>
</dbReference>
<reference evidence="2 3" key="1">
    <citation type="submission" date="2024-08" db="EMBL/GenBank/DDBJ databases">
        <title>Insights into the chromosomal genome structure of Flemingia macrophylla.</title>
        <authorList>
            <person name="Ding Y."/>
            <person name="Zhao Y."/>
            <person name="Bi W."/>
            <person name="Wu M."/>
            <person name="Zhao G."/>
            <person name="Gong Y."/>
            <person name="Li W."/>
            <person name="Zhang P."/>
        </authorList>
    </citation>
    <scope>NUCLEOTIDE SEQUENCE [LARGE SCALE GENOMIC DNA]</scope>
    <source>
        <strain evidence="2">DYQJB</strain>
        <tissue evidence="2">Leaf</tissue>
    </source>
</reference>
<keyword evidence="1" id="KW-0472">Membrane</keyword>
<feature type="transmembrane region" description="Helical" evidence="1">
    <location>
        <begin position="217"/>
        <end position="236"/>
    </location>
</feature>
<feature type="transmembrane region" description="Helical" evidence="1">
    <location>
        <begin position="92"/>
        <end position="118"/>
    </location>
</feature>
<feature type="transmembrane region" description="Helical" evidence="1">
    <location>
        <begin position="186"/>
        <end position="205"/>
    </location>
</feature>
<dbReference type="EMBL" id="JBGMDY010000005">
    <property type="protein sequence ID" value="KAL2335272.1"/>
    <property type="molecule type" value="Genomic_DNA"/>
</dbReference>
<gene>
    <name evidence="2" type="ORF">Fmac_016485</name>
</gene>
<accession>A0ABD1MHL9</accession>
<proteinExistence type="predicted"/>